<dbReference type="OrthoDB" id="1258937at2759"/>
<keyword evidence="7" id="KW-1185">Reference proteome</keyword>
<evidence type="ECO:0000256" key="1">
    <source>
        <dbReference type="ARBA" id="ARBA00007447"/>
    </source>
</evidence>
<dbReference type="GO" id="GO:0004190">
    <property type="term" value="F:aspartic-type endopeptidase activity"/>
    <property type="evidence" value="ECO:0007669"/>
    <property type="project" value="InterPro"/>
</dbReference>
<dbReference type="PANTHER" id="PTHR47965:SF28">
    <property type="entry name" value="BASIC 7S GLOBULIN"/>
    <property type="match status" value="1"/>
</dbReference>
<keyword evidence="2 4" id="KW-0732">Signal</keyword>
<dbReference type="Pfam" id="PF14543">
    <property type="entry name" value="TAXi_N"/>
    <property type="match status" value="1"/>
</dbReference>
<accession>A0A2Z7BCF2</accession>
<evidence type="ECO:0000313" key="7">
    <source>
        <dbReference type="Proteomes" id="UP000250235"/>
    </source>
</evidence>
<dbReference type="InterPro" id="IPR032799">
    <property type="entry name" value="TAXi_C"/>
</dbReference>
<evidence type="ECO:0000256" key="4">
    <source>
        <dbReference type="SAM" id="SignalP"/>
    </source>
</evidence>
<dbReference type="GO" id="GO:0006508">
    <property type="term" value="P:proteolysis"/>
    <property type="evidence" value="ECO:0007669"/>
    <property type="project" value="InterPro"/>
</dbReference>
<evidence type="ECO:0000259" key="5">
    <source>
        <dbReference type="PROSITE" id="PS51767"/>
    </source>
</evidence>
<organism evidence="6 7">
    <name type="scientific">Dorcoceras hygrometricum</name>
    <dbReference type="NCBI Taxonomy" id="472368"/>
    <lineage>
        <taxon>Eukaryota</taxon>
        <taxon>Viridiplantae</taxon>
        <taxon>Streptophyta</taxon>
        <taxon>Embryophyta</taxon>
        <taxon>Tracheophyta</taxon>
        <taxon>Spermatophyta</taxon>
        <taxon>Magnoliopsida</taxon>
        <taxon>eudicotyledons</taxon>
        <taxon>Gunneridae</taxon>
        <taxon>Pentapetalae</taxon>
        <taxon>asterids</taxon>
        <taxon>lamiids</taxon>
        <taxon>Lamiales</taxon>
        <taxon>Gesneriaceae</taxon>
        <taxon>Didymocarpoideae</taxon>
        <taxon>Trichosporeae</taxon>
        <taxon>Loxocarpinae</taxon>
        <taxon>Dorcoceras</taxon>
    </lineage>
</organism>
<dbReference type="InterPro" id="IPR032861">
    <property type="entry name" value="TAXi_N"/>
</dbReference>
<proteinExistence type="inferred from homology"/>
<keyword evidence="3" id="KW-1015">Disulfide bond</keyword>
<comment type="similarity">
    <text evidence="1">Belongs to the peptidase A1 family.</text>
</comment>
<dbReference type="PANTHER" id="PTHR47965">
    <property type="entry name" value="ASPARTYL PROTEASE-RELATED"/>
    <property type="match status" value="1"/>
</dbReference>
<dbReference type="InterPro" id="IPR021109">
    <property type="entry name" value="Peptidase_aspartic_dom_sf"/>
</dbReference>
<dbReference type="InterPro" id="IPR001461">
    <property type="entry name" value="Aspartic_peptidase_A1"/>
</dbReference>
<evidence type="ECO:0000256" key="2">
    <source>
        <dbReference type="ARBA" id="ARBA00022729"/>
    </source>
</evidence>
<dbReference type="Pfam" id="PF14541">
    <property type="entry name" value="TAXi_C"/>
    <property type="match status" value="1"/>
</dbReference>
<feature type="domain" description="Peptidase A1" evidence="5">
    <location>
        <begin position="49"/>
        <end position="378"/>
    </location>
</feature>
<gene>
    <name evidence="6" type="ORF">F511_03774</name>
</gene>
<feature type="signal peptide" evidence="4">
    <location>
        <begin position="1"/>
        <end position="20"/>
    </location>
</feature>
<dbReference type="AlphaFoldDB" id="A0A2Z7BCF2"/>
<dbReference type="SUPFAM" id="SSF50630">
    <property type="entry name" value="Acid proteases"/>
    <property type="match status" value="1"/>
</dbReference>
<protein>
    <submittedName>
        <fullName evidence="6">Basic 7S globulin-like</fullName>
    </submittedName>
</protein>
<evidence type="ECO:0000256" key="3">
    <source>
        <dbReference type="ARBA" id="ARBA00023157"/>
    </source>
</evidence>
<sequence>MDSIPLKILILVMFFSSGLTTTSRSHRRAPFKPKSLVLPLTKDSATKLHVAYIRKRSLRVSIPLIVDLNGRFLLLECSRNYLSSSYNAPICHSTQCSKAGVHYCHICSSKDLEPGCHNNTCAVIATNPVTQVNGLGELAQDVISIQSIAPDGSRVGPYAHIPDFLFTCAPSSLLRGPLPRGAAGVAGLSQNQVSLPVQVASYFGFQPEFALCLSPYPDRKGGIFFGNIPSSVRPKSLVYTQLTISEPGEYFIPVRSIRVNNKLITFKSTIGRVAFGGALISTTTPYTSLEHSIFESCASNATNTIGGIPDVDFVMQNRNVTWKVLGVDAILRARPGVDCLAFVDAGLNPRASIVIGTNQMEGSNFLHFDLARSRLGFVHSRLETPVNCTDFKYDGAQMDVLGDDQGLT</sequence>
<reference evidence="6 7" key="1">
    <citation type="journal article" date="2015" name="Proc. Natl. Acad. Sci. U.S.A.">
        <title>The resurrection genome of Boea hygrometrica: A blueprint for survival of dehydration.</title>
        <authorList>
            <person name="Xiao L."/>
            <person name="Yang G."/>
            <person name="Zhang L."/>
            <person name="Yang X."/>
            <person name="Zhao S."/>
            <person name="Ji Z."/>
            <person name="Zhou Q."/>
            <person name="Hu M."/>
            <person name="Wang Y."/>
            <person name="Chen M."/>
            <person name="Xu Y."/>
            <person name="Jin H."/>
            <person name="Xiao X."/>
            <person name="Hu G."/>
            <person name="Bao F."/>
            <person name="Hu Y."/>
            <person name="Wan P."/>
            <person name="Li L."/>
            <person name="Deng X."/>
            <person name="Kuang T."/>
            <person name="Xiang C."/>
            <person name="Zhu J.K."/>
            <person name="Oliver M.J."/>
            <person name="He Y."/>
        </authorList>
    </citation>
    <scope>NUCLEOTIDE SEQUENCE [LARGE SCALE GENOMIC DNA]</scope>
    <source>
        <strain evidence="7">cv. XS01</strain>
    </source>
</reference>
<dbReference type="Gene3D" id="2.40.70.10">
    <property type="entry name" value="Acid Proteases"/>
    <property type="match status" value="3"/>
</dbReference>
<feature type="chain" id="PRO_5016336106" evidence="4">
    <location>
        <begin position="21"/>
        <end position="408"/>
    </location>
</feature>
<dbReference type="InterPro" id="IPR033121">
    <property type="entry name" value="PEPTIDASE_A1"/>
</dbReference>
<dbReference type="FunFam" id="2.40.70.10:FF:000045">
    <property type="entry name" value="Basic 7S globulin"/>
    <property type="match status" value="1"/>
</dbReference>
<dbReference type="EMBL" id="KV009368">
    <property type="protein sequence ID" value="KZV29489.1"/>
    <property type="molecule type" value="Genomic_DNA"/>
</dbReference>
<dbReference type="PROSITE" id="PS51767">
    <property type="entry name" value="PEPTIDASE_A1"/>
    <property type="match status" value="1"/>
</dbReference>
<evidence type="ECO:0000313" key="6">
    <source>
        <dbReference type="EMBL" id="KZV29489.1"/>
    </source>
</evidence>
<name>A0A2Z7BCF2_9LAMI</name>
<dbReference type="Proteomes" id="UP000250235">
    <property type="component" value="Unassembled WGS sequence"/>
</dbReference>